<sequence>MADATSVPKKKKLPFKPTALNRKKAAPKPTTETAGADGKDEEDDLALFRRSGEMRARLEAEREKAYRKYQRTERRRSSQSEAPKPEPITPSSKRSRDAGSDSVDAEAVTVGERCSSSTPSLSPSRQRPARSLAEKFTAAAEEADDDGYDGGSDVFEASPDPSISRRPSASKTSTPMRTRAAALQQSHGGLTPVSGTDLSHGTPAISLSDSETEDATRPAKRRRNDQAEARDETPEEAAAEEPDEDEDEELAKWVRKAEEDNMDWDDQAAREPVDVLVSTFIDGIGPLGVRVHYTYPMSRVREAWLRRQQHLGPQEKEDVFLTWNGQKVYNTSDLKGLGVRPAHSGRLTTKSGSLKGLSENRTKVLMEMWTPELFRKYTLEAERRRRRLAGEISDDEDDEDEGRHGGGGARGAEPEPEVRLKVTLQARGMKDLGSTVRPGTLVGTLAEYFRAQRGVGPDREVRIMFDGDVLDEEETMEGAEIDDMDVLEVHIR</sequence>
<comment type="caution">
    <text evidence="1">The sequence shown here is derived from an EMBL/GenBank/DDBJ whole genome shotgun (WGS) entry which is preliminary data.</text>
</comment>
<evidence type="ECO:0000313" key="1">
    <source>
        <dbReference type="EMBL" id="KAI9904916.1"/>
    </source>
</evidence>
<keyword evidence="2" id="KW-1185">Reference proteome</keyword>
<dbReference type="EMBL" id="CM047940">
    <property type="protein sequence ID" value="KAI9904916.1"/>
    <property type="molecule type" value="Genomic_DNA"/>
</dbReference>
<dbReference type="Proteomes" id="UP001163324">
    <property type="component" value="Chromosome 1"/>
</dbReference>
<protein>
    <submittedName>
        <fullName evidence="1">Uncharacterized protein</fullName>
    </submittedName>
</protein>
<evidence type="ECO:0000313" key="2">
    <source>
        <dbReference type="Proteomes" id="UP001163324"/>
    </source>
</evidence>
<reference evidence="1" key="1">
    <citation type="submission" date="2022-10" db="EMBL/GenBank/DDBJ databases">
        <title>Complete Genome of Trichothecium roseum strain YXFP-22015, a Plant Pathogen Isolated from Citrus.</title>
        <authorList>
            <person name="Wang Y."/>
            <person name="Zhu L."/>
        </authorList>
    </citation>
    <scope>NUCLEOTIDE SEQUENCE</scope>
    <source>
        <strain evidence="1">YXFP-22015</strain>
    </source>
</reference>
<organism evidence="1 2">
    <name type="scientific">Trichothecium roseum</name>
    <dbReference type="NCBI Taxonomy" id="47278"/>
    <lineage>
        <taxon>Eukaryota</taxon>
        <taxon>Fungi</taxon>
        <taxon>Dikarya</taxon>
        <taxon>Ascomycota</taxon>
        <taxon>Pezizomycotina</taxon>
        <taxon>Sordariomycetes</taxon>
        <taxon>Hypocreomycetidae</taxon>
        <taxon>Hypocreales</taxon>
        <taxon>Hypocreales incertae sedis</taxon>
        <taxon>Trichothecium</taxon>
    </lineage>
</organism>
<name>A0ACC0VEN9_9HYPO</name>
<accession>A0ACC0VEN9</accession>
<proteinExistence type="predicted"/>
<gene>
    <name evidence="1" type="ORF">N3K66_001445</name>
</gene>